<protein>
    <submittedName>
        <fullName evidence="1">Uncharacterized protein</fullName>
    </submittedName>
</protein>
<name>X0WRN5_9ZZZZ</name>
<proteinExistence type="predicted"/>
<accession>X0WRN5</accession>
<comment type="caution">
    <text evidence="1">The sequence shown here is derived from an EMBL/GenBank/DDBJ whole genome shotgun (WGS) entry which is preliminary data.</text>
</comment>
<sequence length="165" mass="18211">MIDMRKNTDAVSSVVSALFAVLIVTSVSGTVLLWGLPYMDSHKADASIETVFNQLNVAVDVTSEMIRETSGSARQYEFNTHGGYVSIDSTGDRFIVMYCLDPNYNFTVTGLENNDNEFYVTFSDTPALPTNISATVYWFDDQASDIQSHAPGDGDVINYTTVKFE</sequence>
<dbReference type="AlphaFoldDB" id="X0WRN5"/>
<dbReference type="EMBL" id="BARS01032293">
    <property type="protein sequence ID" value="GAG27198.1"/>
    <property type="molecule type" value="Genomic_DNA"/>
</dbReference>
<reference evidence="1" key="1">
    <citation type="journal article" date="2014" name="Front. Microbiol.">
        <title>High frequency of phylogenetically diverse reductive dehalogenase-homologous genes in deep subseafloor sedimentary metagenomes.</title>
        <authorList>
            <person name="Kawai M."/>
            <person name="Futagami T."/>
            <person name="Toyoda A."/>
            <person name="Takaki Y."/>
            <person name="Nishi S."/>
            <person name="Hori S."/>
            <person name="Arai W."/>
            <person name="Tsubouchi T."/>
            <person name="Morono Y."/>
            <person name="Uchiyama I."/>
            <person name="Ito T."/>
            <person name="Fujiyama A."/>
            <person name="Inagaki F."/>
            <person name="Takami H."/>
        </authorList>
    </citation>
    <scope>NUCLEOTIDE SEQUENCE</scope>
    <source>
        <strain evidence="1">Expedition CK06-06</strain>
    </source>
</reference>
<organism evidence="1">
    <name type="scientific">marine sediment metagenome</name>
    <dbReference type="NCBI Taxonomy" id="412755"/>
    <lineage>
        <taxon>unclassified sequences</taxon>
        <taxon>metagenomes</taxon>
        <taxon>ecological metagenomes</taxon>
    </lineage>
</organism>
<evidence type="ECO:0000313" key="1">
    <source>
        <dbReference type="EMBL" id="GAG27198.1"/>
    </source>
</evidence>
<gene>
    <name evidence="1" type="ORF">S01H1_50143</name>
</gene>
<feature type="non-terminal residue" evidence="1">
    <location>
        <position position="165"/>
    </location>
</feature>